<keyword evidence="2" id="KW-1185">Reference proteome</keyword>
<protein>
    <submittedName>
        <fullName evidence="1">Uncharacterized protein</fullName>
    </submittedName>
</protein>
<gene>
    <name evidence="1" type="ORF">AAA799N04_00247</name>
</gene>
<evidence type="ECO:0000313" key="2">
    <source>
        <dbReference type="Proteomes" id="UP000028059"/>
    </source>
</evidence>
<accession>A0A081RQ24</accession>
<name>A0A081RQ24_9ARCH</name>
<reference evidence="1 2" key="1">
    <citation type="submission" date="2014-06" db="EMBL/GenBank/DDBJ databases">
        <authorList>
            <person name="Ngugi D.K."/>
            <person name="Blom J."/>
            <person name="Alam I."/>
            <person name="Rashid M."/>
            <person name="Ba Alawi W."/>
            <person name="Zhang G."/>
            <person name="Hikmawan T."/>
            <person name="Guan Y."/>
            <person name="Antunes A."/>
            <person name="Siam R."/>
            <person name="ElDorry H."/>
            <person name="Bajic V."/>
            <person name="Stingl U."/>
        </authorList>
    </citation>
    <scope>NUCLEOTIDE SEQUENCE [LARGE SCALE GENOMIC DNA]</scope>
    <source>
        <strain evidence="1">SCGC AAA799-N04</strain>
    </source>
</reference>
<sequence>MMEANELELTYAAIVETKEELLKMISKKLSMSKDSEYTVATIVAVS</sequence>
<proteinExistence type="predicted"/>
<comment type="caution">
    <text evidence="1">The sequence shown here is derived from an EMBL/GenBank/DDBJ whole genome shotgun (WGS) entry which is preliminary data.</text>
</comment>
<dbReference type="EMBL" id="JOKN01000002">
    <property type="protein sequence ID" value="KEQ57297.1"/>
    <property type="molecule type" value="Genomic_DNA"/>
</dbReference>
<dbReference type="AlphaFoldDB" id="A0A081RQ24"/>
<organism evidence="1 2">
    <name type="scientific">Marine Group I thaumarchaeote SCGC AAA799-N04</name>
    <dbReference type="NCBI Taxonomy" id="1502293"/>
    <lineage>
        <taxon>Archaea</taxon>
        <taxon>Nitrososphaerota</taxon>
        <taxon>Marine Group I</taxon>
    </lineage>
</organism>
<dbReference type="Proteomes" id="UP000028059">
    <property type="component" value="Unassembled WGS sequence"/>
</dbReference>
<evidence type="ECO:0000313" key="1">
    <source>
        <dbReference type="EMBL" id="KEQ57297.1"/>
    </source>
</evidence>